<feature type="region of interest" description="Disordered" evidence="1">
    <location>
        <begin position="1"/>
        <end position="23"/>
    </location>
</feature>
<dbReference type="EMBL" id="BTGU01000154">
    <property type="protein sequence ID" value="GMN63630.1"/>
    <property type="molecule type" value="Genomic_DNA"/>
</dbReference>
<dbReference type="Proteomes" id="UP001187192">
    <property type="component" value="Unassembled WGS sequence"/>
</dbReference>
<gene>
    <name evidence="2" type="ORF">TIFTF001_032696</name>
</gene>
<name>A0AA88DX61_FICCA</name>
<protein>
    <submittedName>
        <fullName evidence="2">Uncharacterized protein</fullName>
    </submittedName>
</protein>
<comment type="caution">
    <text evidence="2">The sequence shown here is derived from an EMBL/GenBank/DDBJ whole genome shotgun (WGS) entry which is preliminary data.</text>
</comment>
<reference evidence="2" key="1">
    <citation type="submission" date="2023-07" db="EMBL/GenBank/DDBJ databases">
        <title>draft genome sequence of fig (Ficus carica).</title>
        <authorList>
            <person name="Takahashi T."/>
            <person name="Nishimura K."/>
        </authorList>
    </citation>
    <scope>NUCLEOTIDE SEQUENCE</scope>
</reference>
<accession>A0AA88DX61</accession>
<evidence type="ECO:0000313" key="3">
    <source>
        <dbReference type="Proteomes" id="UP001187192"/>
    </source>
</evidence>
<keyword evidence="3" id="KW-1185">Reference proteome</keyword>
<sequence>MASMPLGPHHQPPQPQPENSNETLKIVSRRVSGMETDKIVSDSAENLDFVLNSVAIWRFPAL</sequence>
<proteinExistence type="predicted"/>
<organism evidence="2 3">
    <name type="scientific">Ficus carica</name>
    <name type="common">Common fig</name>
    <dbReference type="NCBI Taxonomy" id="3494"/>
    <lineage>
        <taxon>Eukaryota</taxon>
        <taxon>Viridiplantae</taxon>
        <taxon>Streptophyta</taxon>
        <taxon>Embryophyta</taxon>
        <taxon>Tracheophyta</taxon>
        <taxon>Spermatophyta</taxon>
        <taxon>Magnoliopsida</taxon>
        <taxon>eudicotyledons</taxon>
        <taxon>Gunneridae</taxon>
        <taxon>Pentapetalae</taxon>
        <taxon>rosids</taxon>
        <taxon>fabids</taxon>
        <taxon>Rosales</taxon>
        <taxon>Moraceae</taxon>
        <taxon>Ficeae</taxon>
        <taxon>Ficus</taxon>
    </lineage>
</organism>
<evidence type="ECO:0000313" key="2">
    <source>
        <dbReference type="EMBL" id="GMN63630.1"/>
    </source>
</evidence>
<dbReference type="AlphaFoldDB" id="A0AA88DX61"/>
<evidence type="ECO:0000256" key="1">
    <source>
        <dbReference type="SAM" id="MobiDB-lite"/>
    </source>
</evidence>